<reference evidence="1" key="1">
    <citation type="journal article" date="2020" name="Stud. Mycol.">
        <title>101 Dothideomycetes genomes: a test case for predicting lifestyles and emergence of pathogens.</title>
        <authorList>
            <person name="Haridas S."/>
            <person name="Albert R."/>
            <person name="Binder M."/>
            <person name="Bloem J."/>
            <person name="Labutti K."/>
            <person name="Salamov A."/>
            <person name="Andreopoulos B."/>
            <person name="Baker S."/>
            <person name="Barry K."/>
            <person name="Bills G."/>
            <person name="Bluhm B."/>
            <person name="Cannon C."/>
            <person name="Castanera R."/>
            <person name="Culley D."/>
            <person name="Daum C."/>
            <person name="Ezra D."/>
            <person name="Gonzalez J."/>
            <person name="Henrissat B."/>
            <person name="Kuo A."/>
            <person name="Liang C."/>
            <person name="Lipzen A."/>
            <person name="Lutzoni F."/>
            <person name="Magnuson J."/>
            <person name="Mondo S."/>
            <person name="Nolan M."/>
            <person name="Ohm R."/>
            <person name="Pangilinan J."/>
            <person name="Park H.-J."/>
            <person name="Ramirez L."/>
            <person name="Alfaro M."/>
            <person name="Sun H."/>
            <person name="Tritt A."/>
            <person name="Yoshinaga Y."/>
            <person name="Zwiers L.-H."/>
            <person name="Turgeon B."/>
            <person name="Goodwin S."/>
            <person name="Spatafora J."/>
            <person name="Crous P."/>
            <person name="Grigoriev I."/>
        </authorList>
    </citation>
    <scope>NUCLEOTIDE SEQUENCE</scope>
    <source>
        <strain evidence="1">CBS 110217</strain>
    </source>
</reference>
<gene>
    <name evidence="1" type="ORF">EK21DRAFT_107940</name>
</gene>
<dbReference type="Proteomes" id="UP000799777">
    <property type="component" value="Unassembled WGS sequence"/>
</dbReference>
<dbReference type="EMBL" id="ML978161">
    <property type="protein sequence ID" value="KAF2034315.1"/>
    <property type="molecule type" value="Genomic_DNA"/>
</dbReference>
<dbReference type="AlphaFoldDB" id="A0A9P4HG20"/>
<proteinExistence type="predicted"/>
<evidence type="ECO:0000313" key="1">
    <source>
        <dbReference type="EMBL" id="KAF2034315.1"/>
    </source>
</evidence>
<evidence type="ECO:0000313" key="2">
    <source>
        <dbReference type="Proteomes" id="UP000799777"/>
    </source>
</evidence>
<comment type="caution">
    <text evidence="1">The sequence shown here is derived from an EMBL/GenBank/DDBJ whole genome shotgun (WGS) entry which is preliminary data.</text>
</comment>
<dbReference type="SUPFAM" id="SSF49785">
    <property type="entry name" value="Galactose-binding domain-like"/>
    <property type="match status" value="1"/>
</dbReference>
<organism evidence="1 2">
    <name type="scientific">Setomelanomma holmii</name>
    <dbReference type="NCBI Taxonomy" id="210430"/>
    <lineage>
        <taxon>Eukaryota</taxon>
        <taxon>Fungi</taxon>
        <taxon>Dikarya</taxon>
        <taxon>Ascomycota</taxon>
        <taxon>Pezizomycotina</taxon>
        <taxon>Dothideomycetes</taxon>
        <taxon>Pleosporomycetidae</taxon>
        <taxon>Pleosporales</taxon>
        <taxon>Pleosporineae</taxon>
        <taxon>Phaeosphaeriaceae</taxon>
        <taxon>Setomelanomma</taxon>
    </lineage>
</organism>
<dbReference type="InterPro" id="IPR008979">
    <property type="entry name" value="Galactose-bd-like_sf"/>
</dbReference>
<accession>A0A9P4HG20</accession>
<dbReference type="Gene3D" id="2.60.120.260">
    <property type="entry name" value="Galactose-binding domain-like"/>
    <property type="match status" value="1"/>
</dbReference>
<keyword evidence="2" id="KW-1185">Reference proteome</keyword>
<name>A0A9P4HG20_9PLEO</name>
<protein>
    <submittedName>
        <fullName evidence="1">Uncharacterized protein</fullName>
    </submittedName>
</protein>
<sequence length="219" mass="23248">MDTPTSSSTSIDLVITPTPTPTPTPVCFAYPDSYVRNGGFERGTPGWTYSQTPSAGPWNFTDVSATGVYCYYGSEHSGDCELSGKTQTGSTGRSDGTMSLKQTDIHVASGTQVQVTGWVRPTRGPKNSNTAPYTFTLMFDSTVVATYTPNFQSSSTSPYVQLTNTVTVSGDGPHTLSLLIRTKGTANTFIYDADDFSVTVVKAPGNQQLCDSSTGPLSN</sequence>
<dbReference type="OrthoDB" id="3796420at2759"/>